<organism evidence="1 2">
    <name type="scientific">Laedolimicola ammoniilytica</name>
    <dbReference type="NCBI Taxonomy" id="2981771"/>
    <lineage>
        <taxon>Bacteria</taxon>
        <taxon>Bacillati</taxon>
        <taxon>Bacillota</taxon>
        <taxon>Clostridia</taxon>
        <taxon>Lachnospirales</taxon>
        <taxon>Lachnospiraceae</taxon>
        <taxon>Laedolimicola</taxon>
    </lineage>
</organism>
<gene>
    <name evidence="1" type="ORF">OCV63_01940</name>
</gene>
<dbReference type="Proteomes" id="UP001652461">
    <property type="component" value="Unassembled WGS sequence"/>
</dbReference>
<evidence type="ECO:0000313" key="2">
    <source>
        <dbReference type="Proteomes" id="UP001652461"/>
    </source>
</evidence>
<evidence type="ECO:0008006" key="3">
    <source>
        <dbReference type="Google" id="ProtNLM"/>
    </source>
</evidence>
<dbReference type="EMBL" id="JAOQKC010000002">
    <property type="protein sequence ID" value="MCU6695658.1"/>
    <property type="molecule type" value="Genomic_DNA"/>
</dbReference>
<evidence type="ECO:0000313" key="1">
    <source>
        <dbReference type="EMBL" id="MCU6695658.1"/>
    </source>
</evidence>
<accession>A0ABT2RTL2</accession>
<comment type="caution">
    <text evidence="1">The sequence shown here is derived from an EMBL/GenBank/DDBJ whole genome shotgun (WGS) entry which is preliminary data.</text>
</comment>
<dbReference type="RefSeq" id="WP_158361757.1">
    <property type="nucleotide sequence ID" value="NZ_JAOQKC010000002.1"/>
</dbReference>
<protein>
    <recommendedName>
        <fullName evidence="3">YbjN domain-containing protein</fullName>
    </recommendedName>
</protein>
<reference evidence="1 2" key="1">
    <citation type="journal article" date="2021" name="ISME Commun">
        <title>Automated analysis of genomic sequences facilitates high-throughput and comprehensive description of bacteria.</title>
        <authorList>
            <person name="Hitch T.C.A."/>
        </authorList>
    </citation>
    <scope>NUCLEOTIDE SEQUENCE [LARGE SCALE GENOMIC DNA]</scope>
    <source>
        <strain evidence="1 2">Sanger_04</strain>
    </source>
</reference>
<proteinExistence type="predicted"/>
<sequence>MSFVADPLECTLDKYSELMVKEQCFESADIFTYGRQYAVNVAYRDKILTVLLSTVIPGSVNLQRMEEFLKVLNQEDINGFYLVSENGKAVSVTYNQRVGVLEGIPERKTLEKILDIGIARIGLFLKRWSGEQWQEMITMNRQ</sequence>
<name>A0ABT2RTL2_9FIRM</name>
<keyword evidence="2" id="KW-1185">Reference proteome</keyword>